<evidence type="ECO:0000256" key="17">
    <source>
        <dbReference type="ARBA" id="ARBA00022670"/>
    </source>
</evidence>
<evidence type="ECO:0000256" key="26">
    <source>
        <dbReference type="ARBA" id="ARBA00022953"/>
    </source>
</evidence>
<dbReference type="InterPro" id="IPR027417">
    <property type="entry name" value="P-loop_NTPase"/>
</dbReference>
<feature type="region of interest" description="Disordered" evidence="35">
    <location>
        <begin position="2825"/>
        <end position="2856"/>
    </location>
</feature>
<dbReference type="PROSITE" id="PS51436">
    <property type="entry name" value="POTYVIRUS_NIA_PRO"/>
    <property type="match status" value="1"/>
</dbReference>
<evidence type="ECO:0000256" key="35">
    <source>
        <dbReference type="SAM" id="MobiDB-lite"/>
    </source>
</evidence>
<evidence type="ECO:0000256" key="20">
    <source>
        <dbReference type="ARBA" id="ARBA00022741"/>
    </source>
</evidence>
<dbReference type="GO" id="GO:0004386">
    <property type="term" value="F:helicase activity"/>
    <property type="evidence" value="ECO:0007669"/>
    <property type="project" value="UniProtKB-KW"/>
</dbReference>
<feature type="domain" description="Peptidase S30" evidence="41">
    <location>
        <begin position="176"/>
        <end position="324"/>
    </location>
</feature>
<organism evidence="42 43">
    <name type="scientific">Dioscorea mosaic virus</name>
    <dbReference type="NCBI Taxonomy" id="2491019"/>
    <lineage>
        <taxon>Viruses</taxon>
        <taxon>Riboviria</taxon>
        <taxon>Orthornavirae</taxon>
        <taxon>Pisuviricota</taxon>
        <taxon>Stelpaviricetes</taxon>
        <taxon>Patatavirales</taxon>
        <taxon>Potyviridae</taxon>
        <taxon>Potyvirus</taxon>
        <taxon>Potyvirus dioscoreae</taxon>
    </lineage>
</organism>
<dbReference type="EMBL" id="MH206616">
    <property type="protein sequence ID" value="AZB50213.1"/>
    <property type="molecule type" value="Genomic_RNA"/>
</dbReference>
<dbReference type="Pfam" id="PF00270">
    <property type="entry name" value="DEAD"/>
    <property type="match status" value="1"/>
</dbReference>
<keyword evidence="13" id="KW-0167">Capsid protein</keyword>
<feature type="compositionally biased region" description="Polar residues" evidence="35">
    <location>
        <begin position="2825"/>
        <end position="2842"/>
    </location>
</feature>
<feature type="active site" description="For helper component proteinase activity" evidence="32">
    <location>
        <position position="667"/>
    </location>
</feature>
<dbReference type="GO" id="GO:0044161">
    <property type="term" value="C:host cell cytoplasmic vesicle"/>
    <property type="evidence" value="ECO:0007669"/>
    <property type="project" value="UniProtKB-SubCell"/>
</dbReference>
<evidence type="ECO:0000256" key="32">
    <source>
        <dbReference type="PROSITE-ProRule" id="PRU01080"/>
    </source>
</evidence>
<dbReference type="Pfam" id="PF00271">
    <property type="entry name" value="Helicase_C"/>
    <property type="match status" value="1"/>
</dbReference>
<dbReference type="SMART" id="SM00487">
    <property type="entry name" value="DEXDc"/>
    <property type="match status" value="1"/>
</dbReference>
<evidence type="ECO:0000313" key="42">
    <source>
        <dbReference type="EMBL" id="AZB50213.1"/>
    </source>
</evidence>
<keyword evidence="7" id="KW-0941">Suppressor of RNA silencing</keyword>
<keyword evidence="12" id="KW-0597">Phosphoprotein</keyword>
<evidence type="ECO:0000256" key="8">
    <source>
        <dbReference type="ARBA" id="ARBA00022484"/>
    </source>
</evidence>
<keyword evidence="24" id="KW-0067">ATP-binding</keyword>
<keyword evidence="9" id="KW-1036">Host cytoplasmic vesicle</keyword>
<sequence>MAAVQSIINNAPTVTFMQPITERYGWDHPIQFGSLVFPVKNDTSTLANQERTTKAQVLKMSNKDFIKKQNEEYKKSQESLDAYVNDITALRPKCEYGRIKRIKGIYRYVEYSAEYKQHLQKKIKKAGQELQNFMNAPDSIIEKIDEKPYEKLKNTVKTTKERMIPINPKQNKRKRKHFKATVHANVESIMKEMFQTVSENVLIEVIWNKGRKVLGRKFKTPEQQYFKIETKHEHGIIEEVDCPITESQVKTLSYITSIFTKGKSIHEKKIKHGWSGCVIPKYALIGDHFSTSNSFIIVRGRSQTLLIDSAARTPIELLPTVEHYSAGERFWAGFDKSFRDKRRSPRLHEGTNTLDVSEVGSVAAIVCQSMFPCCRITCTTCLEKANSAFTNNHLHELGETLSKGHQEIIQQHPTFSSVALTLLAMKERLCYTHPNRDACGKIQSLIGDRSEMPFSHVLKINECLIKGSCMTAEDTRVACEHLLEIARWMKNRTDTIKKGSLAAFRNKISSKTHINLSLMCDNQLDEDGNFVWGSRGYHAKRFFTNYFNVIEPGEGYERYVERRNPHGSRKLAINNLILSTNLQQLRKQLEGEPIEIEPITTSCISKRNDAFIYPCCCVTHEGGEPVLSEVESPARNHLVIGNTGNAKYLDLPTEISEKLYIAKEGYCYINIFLAMLVSLDKKDAKYFTKWVRDVIANQLQTYPTLTDVALACHQVSILFPQTRSAELPRILIDHKNKMMHVVDSFGSITTGYHILKANTVSQLILFASDSLESEMKSYQVGGCYEHKVKSQAVKLLIKGIYRPNVLKSILEEDPYILMLAIISPSVLVEMYRSSDICNVLRYLNDKDIDVLIILTMLQSLAMQVSRAKSFMEKMVLIDSSAPSLLETLQKTKTNTLGRKIVLQYLSNRAELNIVDKSLIDNEFKSTGYKEMLAMEKIYKQELEHSYLELNMSASFSITLQRYKWLRECNAQYPIVAQHPCGGPWTQFKNFFKSRSDACVKKCERSIRKAQSFCVWKAISVLSNSLNMYNYLIPQFAKFTQVIAVIGVFLPIYSTLNEIIKNNKKNKQMIAQMESEKQAKQIEQIYDLLTTKLGQKPTQEEFLDVLRETNESLHKEYTQQIFQTVEHQASNRTEQQRLEQIVAFVALVMMMFDANRSDCVYRILNKLKTLVSGAEGLVIHQNLDDIVHDFEVKETVDFELQTGNVLNPKSKSTVFSDWWDNQLQMNNVIPHYRTEGHFIEFTRATAVSVCDTIVRGEHNDILLRGAVGSGKSTNIPHCLSRHGHVLLIEPTRPLVENVFTQLRGSPFFDKPTMLMRHSSSFGSSPITIMTSGYALHYLANNRDKISQYTFIIFDECHVSDANAMAFRCLLADVQFGGKLIKVSATPPGREVELKTQFPVQIKIEDRLSFEQFVAAQGTKSNADVISNSNNILVYVASYNQVDEMSQLLSDKGYKVTKVDGRTMKSGVADIQLNGTEKRKHFVVATNIIENGVTLDIDAVVDFGTKVTPSLNVENRLIAHTCGSISYGERIQRIGRVGRHKPGTALRIGHTTKQIEPIPTMVATEAAFLCFMYGLPVMTAQVSTTLLGNATVHKARTMKQFELPTYFMVDLVHTDGSMHPAIYDILKKYVLKAGTITLNKHALPHACLSNWFCVRDYCWIADLSEMEPVSKIPFYTHEVPGIIYEKLWKAIEKHQSEVSFPKLTLNNATKIAYKLRTDPLSVQHTIRVIDELIASEQQKKAHFDAIATFNATQSTFSISSTFAMIRSKYAQDYSTENIHTLQLAKAQLLDFSTNFLNEDGYTINSERTMAYDVMEYTMLDVVNHQNADDISRTLQLKGRWNYTLMAKDAIITCGVAVGAAWLLYENFVTRMKDTVEHQGKKRRLQKLKFREARDRKVGTYVDDMDTGAIEQLFGTAYGKKNKGKGTTHGMGKKTRRFVNMYGFDPTEYSFVRFLDPITGETKDESTLADILLVQEHFDNLRHQYINDELIEGQQIYSNPGIKAYFVKNSTSPALEVDLTQHKATKVCDRFETIAGFPEREGELRQTGKSREIPYEQVPAVKESVSHEMKAINPGLRDYNIISRSVCQIINESDGHRTTVHAVGFGPMLITNRHIFKHNNGALTVRSHHGEFICKNSTALRLHPIQDRDIVIIQMPKDFPPFPMKLKFRPPRASDQVVLVGNNFQEKHISSVVSSASAISFIKDTGFCKHWITTKDGHCGLPLVAQTDMHIVGLHSLASIYNENNYMTAIVSGIQKVLFDAQAFTWVDKWLYNPREISWGPLQLQSSMPAEPFKVSKVLNTIYDTAVVAQCQDNWVYNAIGCNLKAVGRSQSQLVTKHIVKGECQHFQRYLGEHEEAKKYFNDLLSHYGKSKLNKAAYIKDIMKYATQIEVGLVNSDIFEQSVKNVIQLFKDVGFKQCEYITDAQVIFQSLNMDAAMGAMYRGKKKEYLTDVSEVDMDAYVKSSCLRLFTGKMGIWNGSIKAELRPIEKIKENKTRTFTAAPLDTLLGGKVCVDDFNNQFYSLHTIAPWSVGISKFNKGWDKLLKGLPEGWIYCDADGSRFDSSLTPYLINAVLQLRLSFMEEWDIGEQMLRNLYTEIIYTPILTADGTIVKKYKGNNSGQPSTVVDNTIMVLITMQYSLLTMGITYDQQHTCCRYFANGDDLMIAVAPGHEYILDKLSGLFSELGLSYDFSNRHTDRSKLWFMSHQGIFRDHMYIPKLEKERIVSILEWNRTDEPAHRLEAICAAMIEAWGYDDLLHEIRKFYSWLLQQPEFADLAKEGKAPYISEIALRRLYTDEKHTEVELFQYLEKCLQQTDVTPMQAVCHQSGTNVDAGSLPSQNSSKTPSGPPDKDVNVGTSGTYSAPRLKVVVSSKLRLPKVKGKEIVNLDHLLQYSPSQEDISNAIATHEQFANWHAGVQDAYGLDDEAMKIICNGLMVWCIENGTSPNINGVWTMMDGEDQVTYPLKPVQEYETPTFRQIMGHFSDLSESYIEKQNAIRPYMPRYGRIRNLTDYSLARYAFDFYVVTSKTPARAREVHFQMKAGALRGVTTKLFGIDGKIRNSEEDTEHPTSGDVSRNMPHFLGERGV</sequence>
<dbReference type="GO" id="GO:0005198">
    <property type="term" value="F:structural molecule activity"/>
    <property type="evidence" value="ECO:0007669"/>
    <property type="project" value="InterPro"/>
</dbReference>
<evidence type="ECO:0000259" key="36">
    <source>
        <dbReference type="PROSITE" id="PS50507"/>
    </source>
</evidence>
<evidence type="ECO:0000256" key="4">
    <source>
        <dbReference type="ARBA" id="ARBA00004328"/>
    </source>
</evidence>
<evidence type="ECO:0000256" key="21">
    <source>
        <dbReference type="ARBA" id="ARBA00022801"/>
    </source>
</evidence>
<dbReference type="GO" id="GO:0052170">
    <property type="term" value="P:symbiont-mediated suppression of host innate immune response"/>
    <property type="evidence" value="ECO:0007669"/>
    <property type="project" value="UniProtKB-KW"/>
</dbReference>
<keyword evidence="34" id="KW-0175">Coiled coil</keyword>
<evidence type="ECO:0000256" key="13">
    <source>
        <dbReference type="ARBA" id="ARBA00022561"/>
    </source>
</evidence>
<evidence type="ECO:0000256" key="30">
    <source>
        <dbReference type="ARBA" id="ARBA00034108"/>
    </source>
</evidence>
<dbReference type="InterPro" id="IPR043128">
    <property type="entry name" value="Rev_trsase/Diguanyl_cyclase"/>
</dbReference>
<dbReference type="Pfam" id="PF00863">
    <property type="entry name" value="Peptidase_C4"/>
    <property type="match status" value="1"/>
</dbReference>
<dbReference type="InterPro" id="IPR001650">
    <property type="entry name" value="Helicase_C-like"/>
</dbReference>
<dbReference type="GO" id="GO:0016818">
    <property type="term" value="F:hydrolase activity, acting on acid anhydrides, in phosphorus-containing anhydrides"/>
    <property type="evidence" value="ECO:0007669"/>
    <property type="project" value="InterPro"/>
</dbReference>
<evidence type="ECO:0000256" key="6">
    <source>
        <dbReference type="ARBA" id="ARBA00020107"/>
    </source>
</evidence>
<dbReference type="PROSITE" id="PS51871">
    <property type="entry name" value="PV_P1_PRO"/>
    <property type="match status" value="1"/>
</dbReference>
<dbReference type="InterPro" id="IPR014001">
    <property type="entry name" value="Helicase_ATP-bd"/>
</dbReference>
<evidence type="ECO:0000256" key="27">
    <source>
        <dbReference type="ARBA" id="ARBA00023280"/>
    </source>
</evidence>
<evidence type="ECO:0000256" key="34">
    <source>
        <dbReference type="SAM" id="Coils"/>
    </source>
</evidence>
<dbReference type="PRINTS" id="PR00966">
    <property type="entry name" value="NIAPOTYPTASE"/>
</dbReference>
<evidence type="ECO:0000259" key="40">
    <source>
        <dbReference type="PROSITE" id="PS51744"/>
    </source>
</evidence>
<dbReference type="PROSITE" id="PS51194">
    <property type="entry name" value="HELICASE_CTER"/>
    <property type="match status" value="1"/>
</dbReference>
<dbReference type="InterPro" id="IPR007094">
    <property type="entry name" value="RNA-dir_pol_PSvirus"/>
</dbReference>
<evidence type="ECO:0000259" key="37">
    <source>
        <dbReference type="PROSITE" id="PS51192"/>
    </source>
</evidence>
<dbReference type="InterPro" id="IPR043504">
    <property type="entry name" value="Peptidase_S1_PA_chymotrypsin"/>
</dbReference>
<comment type="function">
    <text evidence="28">Involved in aphid transmission, cell-to-cell and systemis movement, encapsidation of the viral RNA and in the regulation of viral RNA amplification.</text>
</comment>
<dbReference type="Pfam" id="PF00767">
    <property type="entry name" value="Poty_coat"/>
    <property type="match status" value="1"/>
</dbReference>
<evidence type="ECO:0000256" key="24">
    <source>
        <dbReference type="ARBA" id="ARBA00022840"/>
    </source>
</evidence>
<dbReference type="InterPro" id="IPR001205">
    <property type="entry name" value="RNA-dir_pol_C"/>
</dbReference>
<comment type="catalytic activity">
    <reaction evidence="1">
        <text>Hydrolyzes glutaminyl bonds, and activity is further restricted by preferences for the amino acids in P6 - P1' that vary with the species of potyvirus, e.g. Glu-Xaa-Xaa-Tyr-Xaa-Gln-|-(Ser or Gly) for the enzyme from tobacco etch virus. The natural substrate is the viral polyprotein, but other proteins and oligopeptides containing the appropriate consensus sequence are also cleaved.</text>
        <dbReference type="EC" id="3.4.22.44"/>
    </reaction>
</comment>
<dbReference type="Pfam" id="PF00680">
    <property type="entry name" value="RdRP_1"/>
    <property type="match status" value="1"/>
</dbReference>
<evidence type="ECO:0000259" key="39">
    <source>
        <dbReference type="PROSITE" id="PS51436"/>
    </source>
</evidence>
<feature type="compositionally biased region" description="Basic and acidic residues" evidence="35">
    <location>
        <begin position="3056"/>
        <end position="3067"/>
    </location>
</feature>
<keyword evidence="14" id="KW-1048">Host nucleus</keyword>
<feature type="domain" description="Helicase ATP-binding" evidence="37">
    <location>
        <begin position="1251"/>
        <end position="1403"/>
    </location>
</feature>
<dbReference type="KEGG" id="vg:65102417"/>
<keyword evidence="26" id="KW-0693">Viral RNA replication</keyword>
<accession>A0A3G6V9C4</accession>
<dbReference type="SUPFAM" id="SSF52540">
    <property type="entry name" value="P-loop containing nucleoside triphosphate hydrolases"/>
    <property type="match status" value="2"/>
</dbReference>
<evidence type="ECO:0000256" key="25">
    <source>
        <dbReference type="ARBA" id="ARBA00022844"/>
    </source>
</evidence>
<dbReference type="GO" id="GO:0005524">
    <property type="term" value="F:ATP binding"/>
    <property type="evidence" value="ECO:0007669"/>
    <property type="project" value="UniProtKB-KW"/>
</dbReference>
<evidence type="ECO:0000256" key="15">
    <source>
        <dbReference type="ARBA" id="ARBA00022581"/>
    </source>
</evidence>
<keyword evidence="11" id="KW-0191">Covalent protein-RNA linkage</keyword>
<dbReference type="SUPFAM" id="SSF56672">
    <property type="entry name" value="DNA/RNA polymerases"/>
    <property type="match status" value="1"/>
</dbReference>
<evidence type="ECO:0000256" key="19">
    <source>
        <dbReference type="ARBA" id="ARBA00022695"/>
    </source>
</evidence>
<feature type="region of interest" description="Disordered" evidence="35">
    <location>
        <begin position="3056"/>
        <end position="3084"/>
    </location>
</feature>
<keyword evidence="22" id="KW-0347">Helicase</keyword>
<keyword evidence="20" id="KW-0547">Nucleotide-binding</keyword>
<feature type="domain" description="Peptidase C4" evidence="39">
    <location>
        <begin position="2066"/>
        <end position="2283"/>
    </location>
</feature>
<feature type="domain" description="Helicase C-terminal" evidence="38">
    <location>
        <begin position="1407"/>
        <end position="1581"/>
    </location>
</feature>
<dbReference type="GO" id="GO:0003723">
    <property type="term" value="F:RNA binding"/>
    <property type="evidence" value="ECO:0007669"/>
    <property type="project" value="InterPro"/>
</dbReference>
<comment type="similarity">
    <text evidence="5 33">Belongs to the potyviridae genome polyprotein family.</text>
</comment>
<keyword evidence="43" id="KW-1185">Reference proteome</keyword>
<keyword evidence="18" id="KW-0808">Transferase</keyword>
<feature type="coiled-coil region" evidence="34">
    <location>
        <begin position="1055"/>
        <end position="1082"/>
    </location>
</feature>
<dbReference type="InterPro" id="IPR009003">
    <property type="entry name" value="Peptidase_S1_PA"/>
</dbReference>
<dbReference type="Proteomes" id="UP000502587">
    <property type="component" value="Segment"/>
</dbReference>
<evidence type="ECO:0000256" key="7">
    <source>
        <dbReference type="ARBA" id="ARBA00022463"/>
    </source>
</evidence>
<evidence type="ECO:0000259" key="41">
    <source>
        <dbReference type="PROSITE" id="PS51871"/>
    </source>
</evidence>
<keyword evidence="27" id="KW-0899">Viral immunoevasion</keyword>
<evidence type="ECO:0000256" key="18">
    <source>
        <dbReference type="ARBA" id="ARBA00022679"/>
    </source>
</evidence>
<dbReference type="InterPro" id="IPR001730">
    <property type="entry name" value="Potyv_NIa-pro_dom"/>
</dbReference>
<dbReference type="PROSITE" id="PS50507">
    <property type="entry name" value="RDRP_SSRNA_POS"/>
    <property type="match status" value="1"/>
</dbReference>
<evidence type="ECO:0000256" key="12">
    <source>
        <dbReference type="ARBA" id="ARBA00022553"/>
    </source>
</evidence>
<dbReference type="SUPFAM" id="SSF50494">
    <property type="entry name" value="Trypsin-like serine proteases"/>
    <property type="match status" value="1"/>
</dbReference>
<evidence type="ECO:0000256" key="31">
    <source>
        <dbReference type="ARBA" id="ARBA00045403"/>
    </source>
</evidence>
<dbReference type="InterPro" id="IPR043502">
    <property type="entry name" value="DNA/RNA_pol_sf"/>
</dbReference>
<dbReference type="GO" id="GO:0006508">
    <property type="term" value="P:proteolysis"/>
    <property type="evidence" value="ECO:0007669"/>
    <property type="project" value="UniProtKB-KW"/>
</dbReference>
<dbReference type="GO" id="GO:0003968">
    <property type="term" value="F:RNA-directed RNA polymerase activity"/>
    <property type="evidence" value="ECO:0007669"/>
    <property type="project" value="UniProtKB-KW"/>
</dbReference>
<evidence type="ECO:0000256" key="28">
    <source>
        <dbReference type="ARBA" id="ARBA00029405"/>
    </source>
</evidence>
<evidence type="ECO:0000256" key="5">
    <source>
        <dbReference type="ARBA" id="ARBA00006064"/>
    </source>
</evidence>
<evidence type="ECO:0000256" key="33">
    <source>
        <dbReference type="RuleBase" id="RU003351"/>
    </source>
</evidence>
<dbReference type="GO" id="GO:0006351">
    <property type="term" value="P:DNA-templated transcription"/>
    <property type="evidence" value="ECO:0007669"/>
    <property type="project" value="InterPro"/>
</dbReference>
<keyword evidence="21" id="KW-0378">Hydrolase</keyword>
<evidence type="ECO:0000256" key="23">
    <source>
        <dbReference type="ARBA" id="ARBA00022807"/>
    </source>
</evidence>
<dbReference type="GO" id="GO:0004197">
    <property type="term" value="F:cysteine-type endopeptidase activity"/>
    <property type="evidence" value="ECO:0007669"/>
    <property type="project" value="InterPro"/>
</dbReference>
<evidence type="ECO:0000313" key="43">
    <source>
        <dbReference type="Proteomes" id="UP000502587"/>
    </source>
</evidence>
<dbReference type="InterPro" id="IPR039560">
    <property type="entry name" value="Potyvirid-P3"/>
</dbReference>
<keyword evidence="8" id="KW-0696">RNA-directed RNA polymerase</keyword>
<dbReference type="InterPro" id="IPR001592">
    <property type="entry name" value="Poty_coat"/>
</dbReference>
<evidence type="ECO:0000256" key="22">
    <source>
        <dbReference type="ARBA" id="ARBA00022806"/>
    </source>
</evidence>
<dbReference type="InterPro" id="IPR042308">
    <property type="entry name" value="HC_PRO_CPD_sf"/>
</dbReference>
<keyword evidence="25" id="KW-0946">Virion</keyword>
<keyword evidence="17" id="KW-0645">Protease</keyword>
<dbReference type="GO" id="GO:0042025">
    <property type="term" value="C:host cell nucleus"/>
    <property type="evidence" value="ECO:0007669"/>
    <property type="project" value="UniProtKB-SubCell"/>
</dbReference>
<evidence type="ECO:0000256" key="2">
    <source>
        <dbReference type="ARBA" id="ARBA00001848"/>
    </source>
</evidence>
<dbReference type="InterPro" id="IPR002540">
    <property type="entry name" value="Pept_S30_P1_potyvir"/>
</dbReference>
<dbReference type="GO" id="GO:0019029">
    <property type="term" value="C:helical viral capsid"/>
    <property type="evidence" value="ECO:0007669"/>
    <property type="project" value="UniProtKB-KW"/>
</dbReference>
<dbReference type="Pfam" id="PF00851">
    <property type="entry name" value="Peptidase_C6"/>
    <property type="match status" value="1"/>
</dbReference>
<dbReference type="PANTHER" id="PTHR43519">
    <property type="entry name" value="ATP-DEPENDENT RNA HELICASE HRPB"/>
    <property type="match status" value="1"/>
</dbReference>
<evidence type="ECO:0000256" key="3">
    <source>
        <dbReference type="ARBA" id="ARBA00004147"/>
    </source>
</evidence>
<dbReference type="InterPro" id="IPR013648">
    <property type="entry name" value="PP_Potyviridae"/>
</dbReference>
<protein>
    <recommendedName>
        <fullName evidence="6">Genome polyprotein</fullName>
    </recommendedName>
</protein>
<dbReference type="Gene3D" id="3.90.70.150">
    <property type="entry name" value="Helper component proteinase"/>
    <property type="match status" value="1"/>
</dbReference>
<keyword evidence="16" id="KW-1090">Inhibition of host innate immune response by virus</keyword>
<dbReference type="InterPro" id="IPR031159">
    <property type="entry name" value="HC_PRO_CPD_dom"/>
</dbReference>
<dbReference type="GO" id="GO:0039694">
    <property type="term" value="P:viral RNA genome replication"/>
    <property type="evidence" value="ECO:0007669"/>
    <property type="project" value="InterPro"/>
</dbReference>
<dbReference type="Pfam" id="PF01577">
    <property type="entry name" value="Peptidase_S30"/>
    <property type="match status" value="1"/>
</dbReference>
<evidence type="ECO:0000259" key="38">
    <source>
        <dbReference type="PROSITE" id="PS51194"/>
    </source>
</evidence>
<comment type="function">
    <text evidence="29">Has helicase activity. It may be involved in replication.</text>
</comment>
<reference evidence="42 43" key="1">
    <citation type="journal article" date="2018" name="Virus Genes">
        <title>Air potato (Dioscorea bulbifera) plants displaying virus-like symptoms are co-infected with a novel potyvirus and a novel ampelovirus.</title>
        <authorList>
            <person name="Dey K.K."/>
            <person name="Sugikawa J."/>
            <person name="Kerr C."/>
            <person name="Melzer M.J."/>
        </authorList>
    </citation>
    <scope>NUCLEOTIDE SEQUENCE [LARGE SCALE GENOMIC DNA]</scope>
    <source>
        <strain evidence="42">DMV-FL</strain>
    </source>
</reference>
<keyword evidence="15" id="KW-0945">Host-virus interaction</keyword>
<evidence type="ECO:0000256" key="10">
    <source>
        <dbReference type="ARBA" id="ARBA00022497"/>
    </source>
</evidence>
<comment type="subcellular location">
    <subcellularLocation>
        <location evidence="30">Host cytoplasmic vesicle</location>
    </subcellularLocation>
    <subcellularLocation>
        <location evidence="3">Host nucleus</location>
    </subcellularLocation>
    <subcellularLocation>
        <location evidence="4">Virion</location>
    </subcellularLocation>
</comment>
<evidence type="ECO:0000256" key="1">
    <source>
        <dbReference type="ARBA" id="ARBA00000785"/>
    </source>
</evidence>
<name>A0A3G6V9C4_9POTV</name>
<dbReference type="Gene3D" id="3.40.50.300">
    <property type="entry name" value="P-loop containing nucleotide triphosphate hydrolases"/>
    <property type="match status" value="2"/>
</dbReference>
<evidence type="ECO:0000256" key="29">
    <source>
        <dbReference type="ARBA" id="ARBA00029422"/>
    </source>
</evidence>
<dbReference type="InterPro" id="IPR011545">
    <property type="entry name" value="DEAD/DEAH_box_helicase_dom"/>
</dbReference>
<keyword evidence="19" id="KW-0548">Nucleotidyltransferase</keyword>
<dbReference type="Gene3D" id="2.40.10.10">
    <property type="entry name" value="Trypsin-like serine proteases"/>
    <property type="match status" value="2"/>
</dbReference>
<dbReference type="PANTHER" id="PTHR43519:SF1">
    <property type="entry name" value="ATP-DEPENDENT RNA HELICASE HRPB"/>
    <property type="match status" value="1"/>
</dbReference>
<evidence type="ECO:0000256" key="11">
    <source>
        <dbReference type="ARBA" id="ARBA00022520"/>
    </source>
</evidence>
<evidence type="ECO:0000256" key="14">
    <source>
        <dbReference type="ARBA" id="ARBA00022562"/>
    </source>
</evidence>
<evidence type="ECO:0000256" key="9">
    <source>
        <dbReference type="ARBA" id="ARBA00022488"/>
    </source>
</evidence>
<dbReference type="SMART" id="SM00490">
    <property type="entry name" value="HELICc"/>
    <property type="match status" value="1"/>
</dbReference>
<dbReference type="InterPro" id="IPR001456">
    <property type="entry name" value="HC-pro"/>
</dbReference>
<comment type="function">
    <text evidence="31">Mediates the cap-independent, EIF4E-dependent translation of viral genomic RNAs. Binds to the cap-binding site of host EIF4E and thus interferes with the host EIF4E-dependent mRNA export and translation. VPg-RNA directly binds EIF4E and is a template for transcription. Also forms trimeric complexes with EIF4E-EIF4G, which are templates for translation.</text>
</comment>
<evidence type="ECO:0000256" key="16">
    <source>
        <dbReference type="ARBA" id="ARBA00022632"/>
    </source>
</evidence>
<proteinExistence type="inferred from homology"/>
<dbReference type="CDD" id="cd23175">
    <property type="entry name" value="ps-ssRNAv_Potyviridae_RdRp"/>
    <property type="match status" value="1"/>
</dbReference>
<comment type="catalytic activity">
    <reaction evidence="2">
        <text>Hydrolyzes a Gly-|-Gly bond at its own C-terminus, commonly in the sequence -Tyr-Xaa-Val-Gly-|-Gly, in the processing of the potyviral polyprotein.</text>
        <dbReference type="EC" id="3.4.22.45"/>
    </reaction>
</comment>
<keyword evidence="23" id="KW-0788">Thiol protease</keyword>
<dbReference type="Gene3D" id="3.30.70.270">
    <property type="match status" value="1"/>
</dbReference>
<keyword evidence="10" id="KW-1139">Helical capsid protein</keyword>
<feature type="active site" description="For helper component proteinase activity" evidence="32">
    <location>
        <position position="740"/>
    </location>
</feature>
<dbReference type="Pfam" id="PF13608">
    <property type="entry name" value="Potyvirid-P3"/>
    <property type="match status" value="1"/>
</dbReference>
<feature type="domain" description="Peptidase C6" evidence="40">
    <location>
        <begin position="659"/>
        <end position="781"/>
    </location>
</feature>
<dbReference type="Pfam" id="PF08440">
    <property type="entry name" value="Poty_PP"/>
    <property type="match status" value="1"/>
</dbReference>
<dbReference type="PROSITE" id="PS51744">
    <property type="entry name" value="HC_PRO_CPD"/>
    <property type="match status" value="1"/>
</dbReference>
<dbReference type="PROSITE" id="PS51192">
    <property type="entry name" value="HELICASE_ATP_BIND_1"/>
    <property type="match status" value="1"/>
</dbReference>
<dbReference type="GeneID" id="65102417"/>
<dbReference type="RefSeq" id="YP_010087165.1">
    <property type="nucleotide sequence ID" value="NC_055506.1"/>
</dbReference>
<feature type="domain" description="RdRp catalytic" evidence="36">
    <location>
        <begin position="2548"/>
        <end position="2672"/>
    </location>
</feature>